<dbReference type="OrthoDB" id="3691276at2759"/>
<evidence type="ECO:0000256" key="1">
    <source>
        <dbReference type="SAM" id="MobiDB-lite"/>
    </source>
</evidence>
<dbReference type="GeneID" id="19405134"/>
<organism evidence="2 3">
    <name type="scientific">Exserohilum turcicum (strain 28A)</name>
    <name type="common">Northern leaf blight fungus</name>
    <name type="synonym">Setosphaeria turcica</name>
    <dbReference type="NCBI Taxonomy" id="671987"/>
    <lineage>
        <taxon>Eukaryota</taxon>
        <taxon>Fungi</taxon>
        <taxon>Dikarya</taxon>
        <taxon>Ascomycota</taxon>
        <taxon>Pezizomycotina</taxon>
        <taxon>Dothideomycetes</taxon>
        <taxon>Pleosporomycetidae</taxon>
        <taxon>Pleosporales</taxon>
        <taxon>Pleosporineae</taxon>
        <taxon>Pleosporaceae</taxon>
        <taxon>Exserohilum</taxon>
    </lineage>
</organism>
<dbReference type="EMBL" id="KB908593">
    <property type="protein sequence ID" value="EOA86448.1"/>
    <property type="molecule type" value="Genomic_DNA"/>
</dbReference>
<sequence>MANTPAEMEPDKSTKEDGHAAREDEDGMARAMTLLPSMGRKTRAGSATKPPPKPASYRLPAELREMVYEAVLTESVVEVDRTGRDFVENEEWREFARNKRNCRLVFGRREDHVMAALVMYRVADPAMLGLWLAQRPQFKTVVRRLEIHSNHHWNCDHGRCGYSGVANSVSRHAPAWFRWPDMALKARLPRLQEVRLEVRFEMGYFVGLCTLTIQRVVCAETRRALDEWEEAVAAWNPGLRVAAQSLALQRAVSRFQ</sequence>
<gene>
    <name evidence="2" type="ORF">SETTUDRAFT_47472</name>
</gene>
<dbReference type="RefSeq" id="XP_008025925.1">
    <property type="nucleotide sequence ID" value="XM_008027734.1"/>
</dbReference>
<proteinExistence type="predicted"/>
<reference evidence="2 3" key="1">
    <citation type="journal article" date="2012" name="PLoS Pathog.">
        <title>Diverse lifestyles and strategies of plant pathogenesis encoded in the genomes of eighteen Dothideomycetes fungi.</title>
        <authorList>
            <person name="Ohm R.A."/>
            <person name="Feau N."/>
            <person name="Henrissat B."/>
            <person name="Schoch C.L."/>
            <person name="Horwitz B.A."/>
            <person name="Barry K.W."/>
            <person name="Condon B.J."/>
            <person name="Copeland A.C."/>
            <person name="Dhillon B."/>
            <person name="Glaser F."/>
            <person name="Hesse C.N."/>
            <person name="Kosti I."/>
            <person name="LaButti K."/>
            <person name="Lindquist E.A."/>
            <person name="Lucas S."/>
            <person name="Salamov A.A."/>
            <person name="Bradshaw R.E."/>
            <person name="Ciuffetti L."/>
            <person name="Hamelin R.C."/>
            <person name="Kema G.H.J."/>
            <person name="Lawrence C."/>
            <person name="Scott J.A."/>
            <person name="Spatafora J.W."/>
            <person name="Turgeon B.G."/>
            <person name="de Wit P.J.G.M."/>
            <person name="Zhong S."/>
            <person name="Goodwin S.B."/>
            <person name="Grigoriev I.V."/>
        </authorList>
    </citation>
    <scope>NUCLEOTIDE SEQUENCE [LARGE SCALE GENOMIC DNA]</scope>
    <source>
        <strain evidence="3">28A</strain>
    </source>
</reference>
<reference evidence="2 3" key="2">
    <citation type="journal article" date="2013" name="PLoS Genet.">
        <title>Comparative genome structure, secondary metabolite, and effector coding capacity across Cochliobolus pathogens.</title>
        <authorList>
            <person name="Condon B.J."/>
            <person name="Leng Y."/>
            <person name="Wu D."/>
            <person name="Bushley K.E."/>
            <person name="Ohm R.A."/>
            <person name="Otillar R."/>
            <person name="Martin J."/>
            <person name="Schackwitz W."/>
            <person name="Grimwood J."/>
            <person name="MohdZainudin N."/>
            <person name="Xue C."/>
            <person name="Wang R."/>
            <person name="Manning V.A."/>
            <person name="Dhillon B."/>
            <person name="Tu Z.J."/>
            <person name="Steffenson B.J."/>
            <person name="Salamov A."/>
            <person name="Sun H."/>
            <person name="Lowry S."/>
            <person name="LaButti K."/>
            <person name="Han J."/>
            <person name="Copeland A."/>
            <person name="Lindquist E."/>
            <person name="Barry K."/>
            <person name="Schmutz J."/>
            <person name="Baker S.E."/>
            <person name="Ciuffetti L.M."/>
            <person name="Grigoriev I.V."/>
            <person name="Zhong S."/>
            <person name="Turgeon B.G."/>
        </authorList>
    </citation>
    <scope>NUCLEOTIDE SEQUENCE [LARGE SCALE GENOMIC DNA]</scope>
    <source>
        <strain evidence="3">28A</strain>
    </source>
</reference>
<evidence type="ECO:0000313" key="2">
    <source>
        <dbReference type="EMBL" id="EOA86448.1"/>
    </source>
</evidence>
<dbReference type="Proteomes" id="UP000016935">
    <property type="component" value="Unassembled WGS sequence"/>
</dbReference>
<keyword evidence="3" id="KW-1185">Reference proteome</keyword>
<name>R0JZY1_EXST2</name>
<feature type="compositionally biased region" description="Basic and acidic residues" evidence="1">
    <location>
        <begin position="9"/>
        <end position="22"/>
    </location>
</feature>
<protein>
    <submittedName>
        <fullName evidence="2">Uncharacterized protein</fullName>
    </submittedName>
</protein>
<dbReference type="HOGENOM" id="CLU_1189818_0_0_1"/>
<dbReference type="AlphaFoldDB" id="R0JZY1"/>
<feature type="region of interest" description="Disordered" evidence="1">
    <location>
        <begin position="1"/>
        <end position="58"/>
    </location>
</feature>
<evidence type="ECO:0000313" key="3">
    <source>
        <dbReference type="Proteomes" id="UP000016935"/>
    </source>
</evidence>
<accession>R0JZY1</accession>